<keyword evidence="6" id="KW-0472">Membrane</keyword>
<dbReference type="Pfam" id="PF07495">
    <property type="entry name" value="Y_Y_Y"/>
    <property type="match status" value="1"/>
</dbReference>
<dbReference type="GO" id="GO:0000155">
    <property type="term" value="F:phosphorelay sensor kinase activity"/>
    <property type="evidence" value="ECO:0007669"/>
    <property type="project" value="TreeGrafter"/>
</dbReference>
<keyword evidence="6" id="KW-0812">Transmembrane</keyword>
<reference evidence="11" key="1">
    <citation type="submission" date="2018-03" db="EMBL/GenBank/DDBJ databases">
        <title>Gramella fulva sp. nov., isolated from a dry surface of tidal flat.</title>
        <authorList>
            <person name="Hwang S.H."/>
            <person name="Hwang W.M."/>
            <person name="Kang K."/>
            <person name="Ahn T.-Y."/>
        </authorList>
    </citation>
    <scope>NUCLEOTIDE SEQUENCE [LARGE SCALE GENOMIC DNA]</scope>
    <source>
        <strain evidence="11">SH35</strain>
    </source>
</reference>
<dbReference type="InterPro" id="IPR018062">
    <property type="entry name" value="HTH_AraC-typ_CS"/>
</dbReference>
<proteinExistence type="predicted"/>
<feature type="transmembrane region" description="Helical" evidence="6">
    <location>
        <begin position="743"/>
        <end position="763"/>
    </location>
</feature>
<dbReference type="Gene3D" id="1.10.10.60">
    <property type="entry name" value="Homeodomain-like"/>
    <property type="match status" value="1"/>
</dbReference>
<evidence type="ECO:0000256" key="6">
    <source>
        <dbReference type="SAM" id="Phobius"/>
    </source>
</evidence>
<name>A0A2R3Z249_9FLAO</name>
<dbReference type="Pfam" id="PF02518">
    <property type="entry name" value="HATPase_c"/>
    <property type="match status" value="1"/>
</dbReference>
<evidence type="ECO:0000259" key="9">
    <source>
        <dbReference type="PROSITE" id="PS50110"/>
    </source>
</evidence>
<keyword evidence="1" id="KW-0597">Phosphoprotein</keyword>
<dbReference type="InterPro" id="IPR003594">
    <property type="entry name" value="HATPase_dom"/>
</dbReference>
<comment type="caution">
    <text evidence="5">Lacks conserved residue(s) required for the propagation of feature annotation.</text>
</comment>
<dbReference type="PROSITE" id="PS00041">
    <property type="entry name" value="HTH_ARAC_FAMILY_1"/>
    <property type="match status" value="1"/>
</dbReference>
<dbReference type="InterPro" id="IPR011123">
    <property type="entry name" value="Y_Y_Y"/>
</dbReference>
<dbReference type="EMBL" id="CP028136">
    <property type="protein sequence ID" value="AVR44347.1"/>
    <property type="molecule type" value="Genomic_DNA"/>
</dbReference>
<dbReference type="Gene3D" id="2.60.40.10">
    <property type="entry name" value="Immunoglobulins"/>
    <property type="match status" value="1"/>
</dbReference>
<dbReference type="InterPro" id="IPR011110">
    <property type="entry name" value="Reg_prop"/>
</dbReference>
<keyword evidence="2" id="KW-0805">Transcription regulation</keyword>
<dbReference type="PANTHER" id="PTHR43547">
    <property type="entry name" value="TWO-COMPONENT HISTIDINE KINASE"/>
    <property type="match status" value="1"/>
</dbReference>
<evidence type="ECO:0000256" key="4">
    <source>
        <dbReference type="ARBA" id="ARBA00023163"/>
    </source>
</evidence>
<evidence type="ECO:0008006" key="12">
    <source>
        <dbReference type="Google" id="ProtNLM"/>
    </source>
</evidence>
<dbReference type="SMART" id="SM00448">
    <property type="entry name" value="REC"/>
    <property type="match status" value="1"/>
</dbReference>
<keyword evidence="4" id="KW-0804">Transcription</keyword>
<dbReference type="CDD" id="cd00075">
    <property type="entry name" value="HATPase"/>
    <property type="match status" value="1"/>
</dbReference>
<dbReference type="GO" id="GO:0043565">
    <property type="term" value="F:sequence-specific DNA binding"/>
    <property type="evidence" value="ECO:0007669"/>
    <property type="project" value="InterPro"/>
</dbReference>
<dbReference type="SUPFAM" id="SSF55874">
    <property type="entry name" value="ATPase domain of HSP90 chaperone/DNA topoisomerase II/histidine kinase"/>
    <property type="match status" value="1"/>
</dbReference>
<gene>
    <name evidence="10" type="ORF">C7S20_03225</name>
</gene>
<dbReference type="InterPro" id="IPR009057">
    <property type="entry name" value="Homeodomain-like_sf"/>
</dbReference>
<dbReference type="InterPro" id="IPR005467">
    <property type="entry name" value="His_kinase_dom"/>
</dbReference>
<feature type="domain" description="Histidine kinase" evidence="8">
    <location>
        <begin position="780"/>
        <end position="989"/>
    </location>
</feature>
<keyword evidence="3" id="KW-0238">DNA-binding</keyword>
<dbReference type="Gene3D" id="3.30.565.10">
    <property type="entry name" value="Histidine kinase-like ATPase, C-terminal domain"/>
    <property type="match status" value="1"/>
</dbReference>
<keyword evidence="11" id="KW-1185">Reference proteome</keyword>
<protein>
    <recommendedName>
        <fullName evidence="12">Hybrid sensor histidine kinase/response regulator</fullName>
    </recommendedName>
</protein>
<dbReference type="PROSITE" id="PS50110">
    <property type="entry name" value="RESPONSE_REGULATORY"/>
    <property type="match status" value="1"/>
</dbReference>
<evidence type="ECO:0000259" key="8">
    <source>
        <dbReference type="PROSITE" id="PS50109"/>
    </source>
</evidence>
<keyword evidence="6" id="KW-1133">Transmembrane helix</keyword>
<evidence type="ECO:0000313" key="11">
    <source>
        <dbReference type="Proteomes" id="UP000241507"/>
    </source>
</evidence>
<dbReference type="Proteomes" id="UP000241507">
    <property type="component" value="Chromosome"/>
</dbReference>
<dbReference type="SUPFAM" id="SSF46689">
    <property type="entry name" value="Homeodomain-like"/>
    <property type="match status" value="1"/>
</dbReference>
<evidence type="ECO:0000256" key="1">
    <source>
        <dbReference type="ARBA" id="ARBA00022553"/>
    </source>
</evidence>
<dbReference type="GO" id="GO:0003700">
    <property type="term" value="F:DNA-binding transcription factor activity"/>
    <property type="evidence" value="ECO:0007669"/>
    <property type="project" value="InterPro"/>
</dbReference>
<dbReference type="InterPro" id="IPR036890">
    <property type="entry name" value="HATPase_C_sf"/>
</dbReference>
<dbReference type="InterPro" id="IPR011047">
    <property type="entry name" value="Quinoprotein_ADH-like_sf"/>
</dbReference>
<dbReference type="Gene3D" id="3.40.50.2300">
    <property type="match status" value="1"/>
</dbReference>
<organism evidence="10 11">
    <name type="scientific">Christiangramia fulva</name>
    <dbReference type="NCBI Taxonomy" id="2126553"/>
    <lineage>
        <taxon>Bacteria</taxon>
        <taxon>Pseudomonadati</taxon>
        <taxon>Bacteroidota</taxon>
        <taxon>Flavobacteriia</taxon>
        <taxon>Flavobacteriales</taxon>
        <taxon>Flavobacteriaceae</taxon>
        <taxon>Christiangramia</taxon>
    </lineage>
</organism>
<dbReference type="PROSITE" id="PS01124">
    <property type="entry name" value="HTH_ARAC_FAMILY_2"/>
    <property type="match status" value="1"/>
</dbReference>
<evidence type="ECO:0000256" key="3">
    <source>
        <dbReference type="ARBA" id="ARBA00023125"/>
    </source>
</evidence>
<dbReference type="InterPro" id="IPR013783">
    <property type="entry name" value="Ig-like_fold"/>
</dbReference>
<dbReference type="InterPro" id="IPR018060">
    <property type="entry name" value="HTH_AraC"/>
</dbReference>
<dbReference type="Gene3D" id="2.130.10.10">
    <property type="entry name" value="YVTN repeat-like/Quinoprotein amine dehydrogenase"/>
    <property type="match status" value="2"/>
</dbReference>
<evidence type="ECO:0000256" key="2">
    <source>
        <dbReference type="ARBA" id="ARBA00023015"/>
    </source>
</evidence>
<dbReference type="SUPFAM" id="SSF52172">
    <property type="entry name" value="CheY-like"/>
    <property type="match status" value="1"/>
</dbReference>
<evidence type="ECO:0000256" key="5">
    <source>
        <dbReference type="PROSITE-ProRule" id="PRU00169"/>
    </source>
</evidence>
<dbReference type="Pfam" id="PF12833">
    <property type="entry name" value="HTH_18"/>
    <property type="match status" value="1"/>
</dbReference>
<dbReference type="InterPro" id="IPR015943">
    <property type="entry name" value="WD40/YVTN_repeat-like_dom_sf"/>
</dbReference>
<accession>A0A2R3Z249</accession>
<dbReference type="InterPro" id="IPR011006">
    <property type="entry name" value="CheY-like_superfamily"/>
</dbReference>
<dbReference type="PANTHER" id="PTHR43547:SF2">
    <property type="entry name" value="HYBRID SIGNAL TRANSDUCTION HISTIDINE KINASE C"/>
    <property type="match status" value="1"/>
</dbReference>
<dbReference type="SUPFAM" id="SSF50998">
    <property type="entry name" value="Quinoprotein alcohol dehydrogenase-like"/>
    <property type="match status" value="1"/>
</dbReference>
<evidence type="ECO:0000313" key="10">
    <source>
        <dbReference type="EMBL" id="AVR44347.1"/>
    </source>
</evidence>
<sequence>MFMWGIAGTVTGQDVRSVQRIKSVEPFERAEKVSIQQDLDQNLWITTPLKVIRYNSAEMQIYNRFKGVPKELGQELLTTYTDSFDHIWLAGEKGLAVYNLQQDAFDFVSNSTGKIYKMFEDDRKQLWIAAENGIFKLDISSKEKDFSLSRFISENTMASSIVSYGNLIAVAGPNGVITINLESGKFDKKDLGYYQNLEITTVLALDDKLVIGTKDHGLYTSDFQFSKINRVYTLPYAASQAEITSLQKFGDQVIVATNGAGIVRLGKDMDLISGPSPAYPENIYTTYLDMQNLLWMVSNKGLFLQNFTTFGVKRLVHNPSKYSSLADDFVTALVKDSNGNIWVGSGEGLSIWNSANESWRHIKNLNFEKTFKAPDNVTNLASVNEHVWVATSNDGVYKVNINTLLRAHYSIDALYKTPIKSAQSLFVDSKENVWIGGDDGFLTEILANSQIKTFPIKNVMAMAELGPKDLIVATKSRIHSLNPYSGRITDLTKLNAGGELTYYDINDLEITNKGIGLIATDGEGLLLYDFDSETYEKLNKDKGLPSNNVVAVKWTNNDEYWISTDKGLAFYDDATKNLKVFTELNGLTSTELTTGFSELEDGSYVLGSVKGLNVFKPRSMLAQSEFKPDLKLQNLEVASKDNKKKEFSLAGKNDIELSNRDNFRISFKGISNLNPQDLQYSWKLQGFDDEWSEPSSVKTVNYASLPAGSYDFMVKSRLGDAAWSDPKTLKIDVQEAGATISSVYLFMGIGIIAMILIFAVVFIKRSRSAERAARAELRNKLKKEFGKPIENAVQSLNKISETASEEQTEDLQRYAARFDELFQQILNFNYEESVYEISRIDMHQHIPALLGEIEPLFENKSLEISLNDQWGENVFYYNREYLDKILFSLVSSSACYFHKSGKVIVNLIETSVGDLKLQITDNGLGIPPSHLRILEKKTAPPKSRKFRNDNGLNFILQARELIQQSGGSFNFESEKNEGSTFTAILKNRKQDYRKVPERAAKVLMAQKQKTNPKTVFPAELTNFSESKILIIENDKETKELLMRNIGKYCQIYQASTAEEGIEKAGMIFPDIIISATVLPDMNAFQLTKMLKRNIGLNHISIFMVADEDVTFAQEQLEGLSEVIRKPIDINLMLTRITEILKWQRNIRNSYVRSHIEDIPGEYRSESDERFIANLADNIIQNIKNETYTVHDLSASVGISSNTLFMKLKSLVDLSPQDFMEFTRLNYARELMEKGEFNIMEIAYKSGFSSPKLFYSSFKKFFGYTPAGTVEKPD</sequence>
<dbReference type="PROSITE" id="PS50109">
    <property type="entry name" value="HIS_KIN"/>
    <property type="match status" value="1"/>
</dbReference>
<dbReference type="KEGG" id="grs:C7S20_03225"/>
<feature type="domain" description="HTH araC/xylS-type" evidence="7">
    <location>
        <begin position="1172"/>
        <end position="1271"/>
    </location>
</feature>
<dbReference type="SMART" id="SM00342">
    <property type="entry name" value="HTH_ARAC"/>
    <property type="match status" value="1"/>
</dbReference>
<dbReference type="InterPro" id="IPR001789">
    <property type="entry name" value="Sig_transdc_resp-reg_receiver"/>
</dbReference>
<evidence type="ECO:0000259" key="7">
    <source>
        <dbReference type="PROSITE" id="PS01124"/>
    </source>
</evidence>
<feature type="domain" description="Response regulatory" evidence="9">
    <location>
        <begin position="1027"/>
        <end position="1140"/>
    </location>
</feature>
<dbReference type="AlphaFoldDB" id="A0A2R3Z249"/>
<dbReference type="Pfam" id="PF07494">
    <property type="entry name" value="Reg_prop"/>
    <property type="match status" value="1"/>
</dbReference>